<dbReference type="EMBL" id="AP035768">
    <property type="protein sequence ID" value="BFO17854.1"/>
    <property type="molecule type" value="Genomic_DNA"/>
</dbReference>
<organism evidence="2">
    <name type="scientific">Streptomyces haneummycinicus</name>
    <dbReference type="NCBI Taxonomy" id="3074435"/>
    <lineage>
        <taxon>Bacteria</taxon>
        <taxon>Bacillati</taxon>
        <taxon>Actinomycetota</taxon>
        <taxon>Actinomycetes</taxon>
        <taxon>Kitasatosporales</taxon>
        <taxon>Streptomycetaceae</taxon>
        <taxon>Streptomyces</taxon>
    </lineage>
</organism>
<dbReference type="AlphaFoldDB" id="A0AAT9HKF4"/>
<reference evidence="2" key="2">
    <citation type="submission" date="2024-07" db="EMBL/GenBank/DDBJ databases">
        <title>Streptomyces haneummycinica sp. nov., a new antibiotic-producing actinobacterium isolated from marine sediment.</title>
        <authorList>
            <person name="Uemura M."/>
            <person name="Hamada M."/>
            <person name="Hirano S."/>
            <person name="Kobayashi K."/>
            <person name="Ohshiro T."/>
            <person name="Kobayashi T."/>
            <person name="Terahara T."/>
        </authorList>
    </citation>
    <scope>NUCLEOTIDE SEQUENCE</scope>
    <source>
        <strain evidence="2">KM77-8</strain>
    </source>
</reference>
<evidence type="ECO:0000313" key="2">
    <source>
        <dbReference type="EMBL" id="BFO17854.1"/>
    </source>
</evidence>
<accession>A0AAT9HKF4</accession>
<reference evidence="2" key="1">
    <citation type="submission" date="2024-06" db="EMBL/GenBank/DDBJ databases">
        <authorList>
            <consortium name="consrtm"/>
            <person name="Uemura M."/>
            <person name="Terahara T."/>
        </authorList>
    </citation>
    <scope>NUCLEOTIDE SEQUENCE</scope>
    <source>
        <strain evidence="2">KM77-8</strain>
    </source>
</reference>
<feature type="region of interest" description="Disordered" evidence="1">
    <location>
        <begin position="17"/>
        <end position="69"/>
    </location>
</feature>
<gene>
    <name evidence="2" type="ORF">SHKM778_42420</name>
</gene>
<sequence length="195" mass="20157">MHRDQVASTCPCFLEGEGDMGGAGVGSLPDTEDDRPVGRGTLWGGLAHEHDGAPRAFRDTGPDGTGEQASQEGIVPALTDDQREGVFRHMGQDVDGFPRQYFGLDPDLGAAPAGPGFGAGDDLLKCGGLRPAFREIFRGGGAFEAFPHGGVHDTKGPAVQGGLVGGPVERTHARGEPSTPTVTGLSTGHASFRQQ</sequence>
<protein>
    <submittedName>
        <fullName evidence="2">Uncharacterized protein</fullName>
    </submittedName>
</protein>
<evidence type="ECO:0000256" key="1">
    <source>
        <dbReference type="SAM" id="MobiDB-lite"/>
    </source>
</evidence>
<feature type="compositionally biased region" description="Polar residues" evidence="1">
    <location>
        <begin position="178"/>
        <end position="195"/>
    </location>
</feature>
<proteinExistence type="predicted"/>
<feature type="region of interest" description="Disordered" evidence="1">
    <location>
        <begin position="170"/>
        <end position="195"/>
    </location>
</feature>
<feature type="compositionally biased region" description="Basic and acidic residues" evidence="1">
    <location>
        <begin position="47"/>
        <end position="61"/>
    </location>
</feature>
<name>A0AAT9HKF4_9ACTN</name>